<dbReference type="AlphaFoldDB" id="A0A6V8LYN3"/>
<keyword evidence="4" id="KW-0233">DNA recombination</keyword>
<keyword evidence="2" id="KW-0229">DNA integration</keyword>
<evidence type="ECO:0000256" key="4">
    <source>
        <dbReference type="ARBA" id="ARBA00023172"/>
    </source>
</evidence>
<proteinExistence type="inferred from homology"/>
<dbReference type="Proteomes" id="UP000494245">
    <property type="component" value="Unassembled WGS sequence"/>
</dbReference>
<feature type="domain" description="Tyr recombinase" evidence="6">
    <location>
        <begin position="113"/>
        <end position="227"/>
    </location>
</feature>
<gene>
    <name evidence="8" type="primary">intQ_2</name>
    <name evidence="8" type="ORF">NNJEOMEG_03783</name>
</gene>
<dbReference type="InterPro" id="IPR053876">
    <property type="entry name" value="Phage_int_M"/>
</dbReference>
<keyword evidence="9" id="KW-1185">Reference proteome</keyword>
<dbReference type="Pfam" id="PF00589">
    <property type="entry name" value="Phage_integrase"/>
    <property type="match status" value="1"/>
</dbReference>
<dbReference type="PANTHER" id="PTHR30629:SF2">
    <property type="entry name" value="PROPHAGE INTEGRASE INTS-RELATED"/>
    <property type="match status" value="1"/>
</dbReference>
<dbReference type="GO" id="GO:0003677">
    <property type="term" value="F:DNA binding"/>
    <property type="evidence" value="ECO:0007669"/>
    <property type="project" value="UniProtKB-UniRule"/>
</dbReference>
<keyword evidence="3 5" id="KW-0238">DNA-binding</keyword>
<evidence type="ECO:0000256" key="3">
    <source>
        <dbReference type="ARBA" id="ARBA00023125"/>
    </source>
</evidence>
<dbReference type="InterPro" id="IPR010998">
    <property type="entry name" value="Integrase_recombinase_N"/>
</dbReference>
<dbReference type="SUPFAM" id="SSF56349">
    <property type="entry name" value="DNA breaking-rejoining enzymes"/>
    <property type="match status" value="1"/>
</dbReference>
<dbReference type="Gene3D" id="1.10.150.130">
    <property type="match status" value="1"/>
</dbReference>
<dbReference type="InterPro" id="IPR050808">
    <property type="entry name" value="Phage_Integrase"/>
</dbReference>
<dbReference type="GO" id="GO:0006310">
    <property type="term" value="P:DNA recombination"/>
    <property type="evidence" value="ECO:0007669"/>
    <property type="project" value="UniProtKB-KW"/>
</dbReference>
<dbReference type="EMBL" id="BLTE01000025">
    <property type="protein sequence ID" value="GFK95910.1"/>
    <property type="molecule type" value="Genomic_DNA"/>
</dbReference>
<dbReference type="InterPro" id="IPR013762">
    <property type="entry name" value="Integrase-like_cat_sf"/>
</dbReference>
<evidence type="ECO:0000256" key="1">
    <source>
        <dbReference type="ARBA" id="ARBA00008857"/>
    </source>
</evidence>
<name>A0A6V8LYN3_9BACT</name>
<dbReference type="InterPro" id="IPR044068">
    <property type="entry name" value="CB"/>
</dbReference>
<dbReference type="InterPro" id="IPR011010">
    <property type="entry name" value="DNA_brk_join_enz"/>
</dbReference>
<organism evidence="8 9">
    <name type="scientific">Fundidesulfovibrio magnetotacticus</name>
    <dbReference type="NCBI Taxonomy" id="2730080"/>
    <lineage>
        <taxon>Bacteria</taxon>
        <taxon>Pseudomonadati</taxon>
        <taxon>Thermodesulfobacteriota</taxon>
        <taxon>Desulfovibrionia</taxon>
        <taxon>Desulfovibrionales</taxon>
        <taxon>Desulfovibrionaceae</taxon>
        <taxon>Fundidesulfovibrio</taxon>
    </lineage>
</organism>
<dbReference type="PANTHER" id="PTHR30629">
    <property type="entry name" value="PROPHAGE INTEGRASE"/>
    <property type="match status" value="1"/>
</dbReference>
<dbReference type="RefSeq" id="WP_173087048.1">
    <property type="nucleotide sequence ID" value="NZ_BLTE01000025.1"/>
</dbReference>
<comment type="similarity">
    <text evidence="1">Belongs to the 'phage' integrase family.</text>
</comment>
<reference evidence="8 9" key="1">
    <citation type="submission" date="2020-04" db="EMBL/GenBank/DDBJ databases">
        <authorList>
            <consortium name="Desulfovibrio sp. FSS-1 genome sequencing consortium"/>
            <person name="Shimoshige H."/>
            <person name="Kobayashi H."/>
            <person name="Maekawa T."/>
        </authorList>
    </citation>
    <scope>NUCLEOTIDE SEQUENCE [LARGE SCALE GENOMIC DNA]</scope>
    <source>
        <strain evidence="8 9">SIID29052-01</strain>
    </source>
</reference>
<feature type="domain" description="Core-binding (CB)" evidence="7">
    <location>
        <begin position="11"/>
        <end position="93"/>
    </location>
</feature>
<protein>
    <submittedName>
        <fullName evidence="8">Defective protein IntQ</fullName>
    </submittedName>
</protein>
<dbReference type="PROSITE" id="PS51898">
    <property type="entry name" value="TYR_RECOMBINASE"/>
    <property type="match status" value="1"/>
</dbReference>
<comment type="caution">
    <text evidence="8">The sequence shown here is derived from an EMBL/GenBank/DDBJ whole genome shotgun (WGS) entry which is preliminary data.</text>
</comment>
<dbReference type="InterPro" id="IPR002104">
    <property type="entry name" value="Integrase_catalytic"/>
</dbReference>
<dbReference type="GO" id="GO:0015074">
    <property type="term" value="P:DNA integration"/>
    <property type="evidence" value="ECO:0007669"/>
    <property type="project" value="UniProtKB-KW"/>
</dbReference>
<evidence type="ECO:0000256" key="2">
    <source>
        <dbReference type="ARBA" id="ARBA00022908"/>
    </source>
</evidence>
<evidence type="ECO:0000313" key="8">
    <source>
        <dbReference type="EMBL" id="GFK95910.1"/>
    </source>
</evidence>
<reference evidence="8 9" key="2">
    <citation type="submission" date="2020-05" db="EMBL/GenBank/DDBJ databases">
        <title>Draft genome sequence of Desulfovibrio sp. strainFSS-1.</title>
        <authorList>
            <person name="Shimoshige H."/>
            <person name="Kobayashi H."/>
            <person name="Maekawa T."/>
        </authorList>
    </citation>
    <scope>NUCLEOTIDE SEQUENCE [LARGE SCALE GENOMIC DNA]</scope>
    <source>
        <strain evidence="8 9">SIID29052-01</strain>
    </source>
</reference>
<dbReference type="PROSITE" id="PS51900">
    <property type="entry name" value="CB"/>
    <property type="match status" value="1"/>
</dbReference>
<dbReference type="Pfam" id="PF22022">
    <property type="entry name" value="Phage_int_M"/>
    <property type="match status" value="1"/>
</dbReference>
<evidence type="ECO:0000259" key="7">
    <source>
        <dbReference type="PROSITE" id="PS51900"/>
    </source>
</evidence>
<sequence>MERITTPEEKLYLDQLLQAYLNARKLAGVSRKTLREMASIGEKHLIPAFAQKPAQEIKLDEIISVMQAAYPKAATSTKNRYLGYLKAVFRFGLANEMITRNPLANWRKSKEAPRDLKLTLDDLQKIKEVAAPHLAWAITVAWNLGVRTGASELFALKWTDVDWLDSSVRVYASKTKTSRVVPVSPGFLQELQERQQVAQSEFIVEYQGKQIGQFRSSFNSVLKNSAR</sequence>
<evidence type="ECO:0000313" key="9">
    <source>
        <dbReference type="Proteomes" id="UP000494245"/>
    </source>
</evidence>
<evidence type="ECO:0000259" key="6">
    <source>
        <dbReference type="PROSITE" id="PS51898"/>
    </source>
</evidence>
<dbReference type="Gene3D" id="1.10.443.10">
    <property type="entry name" value="Intergrase catalytic core"/>
    <property type="match status" value="1"/>
</dbReference>
<accession>A0A6V8LYN3</accession>
<evidence type="ECO:0000256" key="5">
    <source>
        <dbReference type="PROSITE-ProRule" id="PRU01248"/>
    </source>
</evidence>